<keyword evidence="5" id="KW-0503">Monooxygenase</keyword>
<dbReference type="PANTHER" id="PTHR13789">
    <property type="entry name" value="MONOOXYGENASE"/>
    <property type="match status" value="1"/>
</dbReference>
<evidence type="ECO:0000259" key="7">
    <source>
        <dbReference type="Pfam" id="PF01494"/>
    </source>
</evidence>
<keyword evidence="2" id="KW-0285">Flavoprotein</keyword>
<dbReference type="PRINTS" id="PR00420">
    <property type="entry name" value="RNGMNOXGNASE"/>
</dbReference>
<keyword evidence="4" id="KW-0560">Oxidoreductase</keyword>
<comment type="caution">
    <text evidence="8">The sequence shown here is derived from an EMBL/GenBank/DDBJ whole genome shotgun (WGS) entry which is preliminary data.</text>
</comment>
<dbReference type="Pfam" id="PF01494">
    <property type="entry name" value="FAD_binding_3"/>
    <property type="match status" value="1"/>
</dbReference>
<dbReference type="Proteomes" id="UP000215305">
    <property type="component" value="Unassembled WGS sequence"/>
</dbReference>
<dbReference type="PANTHER" id="PTHR13789:SF309">
    <property type="entry name" value="PUTATIVE (AFU_ORTHOLOGUE AFUA_6G14510)-RELATED"/>
    <property type="match status" value="1"/>
</dbReference>
<feature type="transmembrane region" description="Helical" evidence="6">
    <location>
        <begin position="518"/>
        <end position="541"/>
    </location>
</feature>
<evidence type="ECO:0000256" key="2">
    <source>
        <dbReference type="ARBA" id="ARBA00022630"/>
    </source>
</evidence>
<organism evidence="8 9">
    <name type="scientific">Aspergillus thermomutatus</name>
    <name type="common">Neosartorya pseudofischeri</name>
    <dbReference type="NCBI Taxonomy" id="41047"/>
    <lineage>
        <taxon>Eukaryota</taxon>
        <taxon>Fungi</taxon>
        <taxon>Dikarya</taxon>
        <taxon>Ascomycota</taxon>
        <taxon>Pezizomycotina</taxon>
        <taxon>Eurotiomycetes</taxon>
        <taxon>Eurotiomycetidae</taxon>
        <taxon>Eurotiales</taxon>
        <taxon>Aspergillaceae</taxon>
        <taxon>Aspergillus</taxon>
        <taxon>Aspergillus subgen. Fumigati</taxon>
    </lineage>
</organism>
<gene>
    <name evidence="8" type="ORF">CDV56_105640</name>
</gene>
<comment type="similarity">
    <text evidence="1">Belongs to the paxM FAD-dependent monooxygenase family.</text>
</comment>
<sequence length="679" mass="76023">MKIIIVGAGISGLATYLFLKKYFPFANEVRVYEKPQTPHYEHSHTTSSGQGAVLGVSANGLRVLRDLGPRLTDRVLREGSICKYFLFQDANGVPLGKIRTGRREDEFCISIGRDALWKALMAEAGDVVTYREVTVIRHSWETGKAVVKLGEFGEDEADLVIGADGINSVVRRHLLGTEKFCPRYSGHAWAGGCMDLESFPGRDERKDAMVFTIGKGGLFCYSTGSRHMLTWLSIFPGRQPFHGNPKTQLASQRNCEDPLIGKIIAEAEPSHVYGIKTLPKLPMWGANRIVLVGDSAHAMSPITGQGASQSLEDAQTLVLLLRNMIRKFRADDVNSDSLSTTIERTLSTYYDMRHRRVERIAALGSALDKRMLKTQPLATYIRYALFQAINSFPNIMGSLNERLYGWDVKEGVESAMNKDWAYEAYKQQRFRPWNNQNKNLTRVHGYYRWRIFTAEEFNEPKFKESLIIRMRKGKVLSDVGSTVATQLLVKLFVVHFTTIGAFFHLLNLRGEYLLSLRPIFYICAPLGFIAQHVIAAATLILRIPLVCIKDRRYPNIETDLICPVKSLIAKFEDPSTEPGPGSQSELESGQIRESGNELGERAIRRLGRVLVTIASLVQCSLSLLLYHRRKTHGPDSIALIDEKVFQLAASGTLVGLLTLGVTLRFPGFRLLNPARSPSI</sequence>
<dbReference type="RefSeq" id="XP_026613050.1">
    <property type="nucleotide sequence ID" value="XM_026759259.1"/>
</dbReference>
<protein>
    <recommendedName>
        <fullName evidence="7">FAD-binding domain-containing protein</fullName>
    </recommendedName>
</protein>
<dbReference type="GO" id="GO:0004497">
    <property type="term" value="F:monooxygenase activity"/>
    <property type="evidence" value="ECO:0007669"/>
    <property type="project" value="UniProtKB-KW"/>
</dbReference>
<feature type="transmembrane region" description="Helical" evidence="6">
    <location>
        <begin position="487"/>
        <end position="506"/>
    </location>
</feature>
<feature type="domain" description="FAD-binding" evidence="7">
    <location>
        <begin position="2"/>
        <end position="326"/>
    </location>
</feature>
<dbReference type="SUPFAM" id="SSF51905">
    <property type="entry name" value="FAD/NAD(P)-binding domain"/>
    <property type="match status" value="1"/>
</dbReference>
<keyword evidence="6" id="KW-0472">Membrane</keyword>
<evidence type="ECO:0000313" key="9">
    <source>
        <dbReference type="Proteomes" id="UP000215305"/>
    </source>
</evidence>
<dbReference type="EMBL" id="NKHU02000145">
    <property type="protein sequence ID" value="RHZ51669.1"/>
    <property type="molecule type" value="Genomic_DNA"/>
</dbReference>
<name>A0A397GN25_ASPTH</name>
<keyword evidence="6" id="KW-1133">Transmembrane helix</keyword>
<dbReference type="InterPro" id="IPR050493">
    <property type="entry name" value="FAD-dep_Monooxygenase_BioMet"/>
</dbReference>
<evidence type="ECO:0000256" key="3">
    <source>
        <dbReference type="ARBA" id="ARBA00022827"/>
    </source>
</evidence>
<keyword evidence="3" id="KW-0274">FAD</keyword>
<reference evidence="8" key="1">
    <citation type="submission" date="2018-08" db="EMBL/GenBank/DDBJ databases">
        <title>Draft genome sequence of azole-resistant Aspergillus thermomutatus (Neosartorya pseudofischeri) strain HMR AF 39, isolated from a human nasal aspirate.</title>
        <authorList>
            <person name="Parent-Michaud M."/>
            <person name="Dufresne P.J."/>
            <person name="Fournier E."/>
            <person name="Martineau C."/>
            <person name="Moreira S."/>
            <person name="Perkins V."/>
            <person name="De Repentigny L."/>
            <person name="Dufresne S.F."/>
        </authorList>
    </citation>
    <scope>NUCLEOTIDE SEQUENCE [LARGE SCALE GENOMIC DNA]</scope>
    <source>
        <strain evidence="8">HMR AF 39</strain>
    </source>
</reference>
<accession>A0A397GN25</accession>
<evidence type="ECO:0000256" key="6">
    <source>
        <dbReference type="SAM" id="Phobius"/>
    </source>
</evidence>
<dbReference type="Gene3D" id="3.50.50.60">
    <property type="entry name" value="FAD/NAD(P)-binding domain"/>
    <property type="match status" value="1"/>
</dbReference>
<dbReference type="STRING" id="41047.A0A397GN25"/>
<dbReference type="InterPro" id="IPR002938">
    <property type="entry name" value="FAD-bd"/>
</dbReference>
<dbReference type="OrthoDB" id="16820at2759"/>
<evidence type="ECO:0000256" key="1">
    <source>
        <dbReference type="ARBA" id="ARBA00007992"/>
    </source>
</evidence>
<evidence type="ECO:0000256" key="5">
    <source>
        <dbReference type="ARBA" id="ARBA00023033"/>
    </source>
</evidence>
<evidence type="ECO:0000256" key="4">
    <source>
        <dbReference type="ARBA" id="ARBA00023002"/>
    </source>
</evidence>
<dbReference type="AlphaFoldDB" id="A0A397GN25"/>
<proteinExistence type="inferred from homology"/>
<dbReference type="GO" id="GO:0071949">
    <property type="term" value="F:FAD binding"/>
    <property type="evidence" value="ECO:0007669"/>
    <property type="project" value="InterPro"/>
</dbReference>
<dbReference type="VEuPathDB" id="FungiDB:CDV56_105640"/>
<dbReference type="GeneID" id="38127614"/>
<keyword evidence="6" id="KW-0812">Transmembrane</keyword>
<dbReference type="InterPro" id="IPR036188">
    <property type="entry name" value="FAD/NAD-bd_sf"/>
</dbReference>
<evidence type="ECO:0000313" key="8">
    <source>
        <dbReference type="EMBL" id="RHZ51669.1"/>
    </source>
</evidence>
<keyword evidence="9" id="KW-1185">Reference proteome</keyword>